<dbReference type="GeneID" id="3861604"/>
<protein>
    <submittedName>
        <fullName evidence="3">Tpr-related protein family member, putative</fullName>
    </submittedName>
</protein>
<reference evidence="3 4" key="1">
    <citation type="journal article" date="2005" name="Science">
        <title>Genome of the host-cell transforming parasite Theileria annulata compared with T. parva.</title>
        <authorList>
            <person name="Pain A."/>
            <person name="Renauld H."/>
            <person name="Berriman M."/>
            <person name="Murphy L."/>
            <person name="Yeats C.A."/>
            <person name="Weir W."/>
            <person name="Kerhornou A."/>
            <person name="Aslett M."/>
            <person name="Bishop R."/>
            <person name="Bouchier C."/>
            <person name="Cochet M."/>
            <person name="Coulson R.M.R."/>
            <person name="Cronin A."/>
            <person name="de Villiers E.P."/>
            <person name="Fraser A."/>
            <person name="Fosker N."/>
            <person name="Gardner M."/>
            <person name="Goble A."/>
            <person name="Griffiths-Jones S."/>
            <person name="Harris D.E."/>
            <person name="Katzer F."/>
            <person name="Larke N."/>
            <person name="Lord A."/>
            <person name="Maser P."/>
            <person name="McKellar S."/>
            <person name="Mooney P."/>
            <person name="Morton F."/>
            <person name="Nene V."/>
            <person name="O'Neil S."/>
            <person name="Price C."/>
            <person name="Quail M.A."/>
            <person name="Rabbinowitsch E."/>
            <person name="Rawlings N.D."/>
            <person name="Rutter S."/>
            <person name="Saunders D."/>
            <person name="Seeger K."/>
            <person name="Shah T."/>
            <person name="Squares R."/>
            <person name="Squares S."/>
            <person name="Tivey A."/>
            <person name="Walker A.R."/>
            <person name="Woodward J."/>
            <person name="Dobbelaere D.A.E."/>
            <person name="Langsley G."/>
            <person name="Rajandream M.A."/>
            <person name="McKeever D."/>
            <person name="Shiels B."/>
            <person name="Tait A."/>
            <person name="Barrell B.G."/>
            <person name="Hall N."/>
        </authorList>
    </citation>
    <scope>NUCLEOTIDE SEQUENCE [LARGE SCALE GENOMIC DNA]</scope>
    <source>
        <strain evidence="4">Ankara</strain>
    </source>
</reference>
<keyword evidence="2" id="KW-0472">Membrane</keyword>
<sequence>MISKALMFHLSSNGVNTVETVAGDLAGKAQELYNQADGIVQAAQVSGSPLSTLSTPATALASAAKGTDGQDKSSLHHQANELSSATPTDPDKAIAVITAFATVKDAYENLAAQTLYQENKRKPGISPLADTPAGKVKAVETAWKGVESDFQKLCMALIKHFANQVENNATSLASANGNQTHADKVITSFNVVEKAYDSLNRILNLTKLAKKATKLKEAASPPLQSPAGGLASAARKLNNTDVVNAQAFKDTVKSTIRITGNTGNKNITVTNLPHINDTFKPRQIKFWAIIIPSIISQCYRTDEELKAATSTGENLGLRALALALHTQANELNRAVDNPGSNDNAANVLKHKAGTDDQTDGKLRKLAETLYTAASQLASAVQAGPDTGKTEAEQLANEVGENEEGDKLRAKLKDLGNYTQDTELTTKAGEVKTKYDAVSRAFTQVQLKEDKYTEAGHQDKYQAVEKAWDAFNDVYKPEELLVTAVGEEITLGDNLASALKELGTASILDIKGLNTKANAVKEKFAGWGPSVKQKFELVQAQESAYTSGGIKSTKYDPLEQAFNNFNTAYRKAICGPKFYSIIVPSIISMLSECPPKTEFVGSLGGFGGWKQYNDGGNTVYGQIWHFFDILIVIKFTVAIIFIYSLNYRELHSY</sequence>
<dbReference type="RefSeq" id="XP_952106.1">
    <property type="nucleotide sequence ID" value="XM_947013.1"/>
</dbReference>
<evidence type="ECO:0000256" key="1">
    <source>
        <dbReference type="SAM" id="MobiDB-lite"/>
    </source>
</evidence>
<keyword evidence="2" id="KW-1133">Transmembrane helix</keyword>
<evidence type="ECO:0000313" key="3">
    <source>
        <dbReference type="EMBL" id="CAI74374.1"/>
    </source>
</evidence>
<dbReference type="VEuPathDB" id="PiroplasmaDB:TA14130"/>
<keyword evidence="4" id="KW-1185">Reference proteome</keyword>
<proteinExistence type="predicted"/>
<dbReference type="EMBL" id="CR940348">
    <property type="protein sequence ID" value="CAI74374.1"/>
    <property type="molecule type" value="Genomic_DNA"/>
</dbReference>
<organism evidence="3 4">
    <name type="scientific">Theileria annulata</name>
    <dbReference type="NCBI Taxonomy" id="5874"/>
    <lineage>
        <taxon>Eukaryota</taxon>
        <taxon>Sar</taxon>
        <taxon>Alveolata</taxon>
        <taxon>Apicomplexa</taxon>
        <taxon>Aconoidasida</taxon>
        <taxon>Piroplasmida</taxon>
        <taxon>Theileriidae</taxon>
        <taxon>Theileria</taxon>
    </lineage>
</organism>
<name>Q4UEW5_THEAN</name>
<feature type="compositionally biased region" description="Polar residues" evidence="1">
    <location>
        <begin position="76"/>
        <end position="87"/>
    </location>
</feature>
<keyword evidence="2" id="KW-0812">Transmembrane</keyword>
<feature type="region of interest" description="Disordered" evidence="1">
    <location>
        <begin position="61"/>
        <end position="88"/>
    </location>
</feature>
<dbReference type="AlphaFoldDB" id="Q4UEW5"/>
<dbReference type="InParanoid" id="Q4UEW5"/>
<feature type="transmembrane region" description="Helical" evidence="2">
    <location>
        <begin position="622"/>
        <end position="644"/>
    </location>
</feature>
<accession>Q4UEW5</accession>
<gene>
    <name evidence="3" type="ORF">TA14130</name>
</gene>
<evidence type="ECO:0000313" key="4">
    <source>
        <dbReference type="Proteomes" id="UP000001950"/>
    </source>
</evidence>
<dbReference type="Proteomes" id="UP000001950">
    <property type="component" value="Chromosome 2"/>
</dbReference>
<dbReference type="KEGG" id="tan:TA14130"/>
<evidence type="ECO:0000256" key="2">
    <source>
        <dbReference type="SAM" id="Phobius"/>
    </source>
</evidence>